<evidence type="ECO:0000313" key="4">
    <source>
        <dbReference type="EMBL" id="KAH1909451.1"/>
    </source>
</evidence>
<keyword evidence="2" id="KW-1133">Transmembrane helix</keyword>
<feature type="transmembrane region" description="Helical" evidence="2">
    <location>
        <begin position="12"/>
        <end position="34"/>
    </location>
</feature>
<dbReference type="SUPFAM" id="SSF51430">
    <property type="entry name" value="NAD(P)-linked oxidoreductase"/>
    <property type="match status" value="1"/>
</dbReference>
<name>A0A8H4I543_ASPFM</name>
<dbReference type="GO" id="GO:0016491">
    <property type="term" value="F:oxidoreductase activity"/>
    <property type="evidence" value="ECO:0007669"/>
    <property type="project" value="UniProtKB-KW"/>
</dbReference>
<protein>
    <recommendedName>
        <fullName evidence="3">NADP-dependent oxidoreductase domain-containing protein</fullName>
    </recommendedName>
</protein>
<dbReference type="Proteomes" id="UP000813423">
    <property type="component" value="Unassembled WGS sequence"/>
</dbReference>
<evidence type="ECO:0000259" key="3">
    <source>
        <dbReference type="Pfam" id="PF00248"/>
    </source>
</evidence>
<proteinExistence type="predicted"/>
<dbReference type="Gene3D" id="3.20.20.100">
    <property type="entry name" value="NADP-dependent oxidoreductase domain"/>
    <property type="match status" value="1"/>
</dbReference>
<gene>
    <name evidence="4" type="ORF">KXV57_001609</name>
</gene>
<evidence type="ECO:0000256" key="2">
    <source>
        <dbReference type="SAM" id="Phobius"/>
    </source>
</evidence>
<evidence type="ECO:0000313" key="5">
    <source>
        <dbReference type="Proteomes" id="UP000813423"/>
    </source>
</evidence>
<keyword evidence="1" id="KW-0560">Oxidoreductase</keyword>
<dbReference type="InterPro" id="IPR023210">
    <property type="entry name" value="NADP_OxRdtase_dom"/>
</dbReference>
<keyword evidence="2" id="KW-0472">Membrane</keyword>
<comment type="caution">
    <text evidence="4">The sequence shown here is derived from an EMBL/GenBank/DDBJ whole genome shotgun (WGS) entry which is preliminary data.</text>
</comment>
<organism evidence="4 5">
    <name type="scientific">Aspergillus fumigatus</name>
    <name type="common">Neosartorya fumigata</name>
    <dbReference type="NCBI Taxonomy" id="746128"/>
    <lineage>
        <taxon>Eukaryota</taxon>
        <taxon>Fungi</taxon>
        <taxon>Dikarya</taxon>
        <taxon>Ascomycota</taxon>
        <taxon>Pezizomycotina</taxon>
        <taxon>Eurotiomycetes</taxon>
        <taxon>Eurotiomycetidae</taxon>
        <taxon>Eurotiales</taxon>
        <taxon>Aspergillaceae</taxon>
        <taxon>Aspergillus</taxon>
        <taxon>Aspergillus subgen. Fumigati</taxon>
    </lineage>
</organism>
<evidence type="ECO:0000256" key="1">
    <source>
        <dbReference type="ARBA" id="ARBA00023002"/>
    </source>
</evidence>
<dbReference type="AlphaFoldDB" id="A0A8H4I543"/>
<dbReference type="InterPro" id="IPR036812">
    <property type="entry name" value="NAD(P)_OxRdtase_dom_sf"/>
</dbReference>
<sequence length="145" mass="16484">MSKKRSTKQSRIYRRIIWTCICYVRYTLVGYLLLASRPGHKRFRLVDIPIGDTWAAREKLVNAGKIRSIGVSNLFTIEKMEELLNTADIPPAVNQIEAHPYLLQPKSMHILLTIPQNILPAAYSPLGNNIFGGPRYTKSSYLLAK</sequence>
<dbReference type="EMBL" id="JAIBSC010000013">
    <property type="protein sequence ID" value="KAH1909451.1"/>
    <property type="molecule type" value="Genomic_DNA"/>
</dbReference>
<dbReference type="PANTHER" id="PTHR11732">
    <property type="entry name" value="ALDO/KETO REDUCTASE"/>
    <property type="match status" value="1"/>
</dbReference>
<accession>A0A8H4I543</accession>
<dbReference type="InterPro" id="IPR020471">
    <property type="entry name" value="AKR"/>
</dbReference>
<feature type="domain" description="NADP-dependent oxidoreductase" evidence="3">
    <location>
        <begin position="48"/>
        <end position="133"/>
    </location>
</feature>
<dbReference type="Pfam" id="PF00248">
    <property type="entry name" value="Aldo_ket_red"/>
    <property type="match status" value="1"/>
</dbReference>
<keyword evidence="2" id="KW-0812">Transmembrane</keyword>
<reference evidence="4" key="1">
    <citation type="submission" date="2021-08" db="EMBL/GenBank/DDBJ databases">
        <title>Global Aspergillus fumigatus from environmental and clinical sources.</title>
        <authorList>
            <person name="Barber A."/>
            <person name="Sae-Ong T."/>
        </authorList>
    </citation>
    <scope>NUCLEOTIDE SEQUENCE</scope>
    <source>
        <strain evidence="4">NRZ-2016-071</strain>
    </source>
</reference>
<dbReference type="PRINTS" id="PR00069">
    <property type="entry name" value="ALDKETRDTASE"/>
</dbReference>